<gene>
    <name evidence="1" type="ORF">ILT43_02460</name>
</gene>
<dbReference type="EMBL" id="JAFEMC010000001">
    <property type="protein sequence ID" value="MBM6575219.1"/>
    <property type="molecule type" value="Genomic_DNA"/>
</dbReference>
<reference evidence="1 2" key="1">
    <citation type="submission" date="2020-12" db="EMBL/GenBank/DDBJ databases">
        <title>Sphingomonas sp.</title>
        <authorList>
            <person name="Kim M.K."/>
        </authorList>
    </citation>
    <scope>NUCLEOTIDE SEQUENCE [LARGE SCALE GENOMIC DNA]</scope>
    <source>
        <strain evidence="1 2">BT552</strain>
    </source>
</reference>
<accession>A0ABS2D528</accession>
<evidence type="ECO:0000313" key="2">
    <source>
        <dbReference type="Proteomes" id="UP000763641"/>
    </source>
</evidence>
<proteinExistence type="predicted"/>
<dbReference type="RefSeq" id="WP_204193889.1">
    <property type="nucleotide sequence ID" value="NZ_JAFEMC010000001.1"/>
</dbReference>
<protein>
    <submittedName>
        <fullName evidence="1">Uncharacterized protein</fullName>
    </submittedName>
</protein>
<comment type="caution">
    <text evidence="1">The sequence shown here is derived from an EMBL/GenBank/DDBJ whole genome shotgun (WGS) entry which is preliminary data.</text>
</comment>
<name>A0ABS2D528_9SPHN</name>
<evidence type="ECO:0000313" key="1">
    <source>
        <dbReference type="EMBL" id="MBM6575219.1"/>
    </source>
</evidence>
<keyword evidence="2" id="KW-1185">Reference proteome</keyword>
<organism evidence="1 2">
    <name type="scientific">Sphingomonas longa</name>
    <dbReference type="NCBI Taxonomy" id="2778730"/>
    <lineage>
        <taxon>Bacteria</taxon>
        <taxon>Pseudomonadati</taxon>
        <taxon>Pseudomonadota</taxon>
        <taxon>Alphaproteobacteria</taxon>
        <taxon>Sphingomonadales</taxon>
        <taxon>Sphingomonadaceae</taxon>
        <taxon>Sphingomonas</taxon>
    </lineage>
</organism>
<dbReference type="Proteomes" id="UP000763641">
    <property type="component" value="Unassembled WGS sequence"/>
</dbReference>
<sequence>MLMAIAIANFLLAQHPTTPLWLKELEPLWRATTSGHRVSNAEVSADGQANLGDLHRRILLSDQGSRSDVLTESYIRKSFPKSAYKGSKLHIQCIPSLCEIASLYKAERRSTDLFIKDYNSFLSKICTSLKGRCTIAVNDSNSSRLGSILLSYVSY</sequence>